<organism evidence="1 2">
    <name type="scientific">Rhizopus stolonifer</name>
    <name type="common">Rhizopus nigricans</name>
    <dbReference type="NCBI Taxonomy" id="4846"/>
    <lineage>
        <taxon>Eukaryota</taxon>
        <taxon>Fungi</taxon>
        <taxon>Fungi incertae sedis</taxon>
        <taxon>Mucoromycota</taxon>
        <taxon>Mucoromycotina</taxon>
        <taxon>Mucoromycetes</taxon>
        <taxon>Mucorales</taxon>
        <taxon>Mucorineae</taxon>
        <taxon>Rhizopodaceae</taxon>
        <taxon>Rhizopus</taxon>
    </lineage>
</organism>
<evidence type="ECO:0000313" key="1">
    <source>
        <dbReference type="EMBL" id="RCI05657.1"/>
    </source>
</evidence>
<comment type="caution">
    <text evidence="1">The sequence shown here is derived from an EMBL/GenBank/DDBJ whole genome shotgun (WGS) entry which is preliminary data.</text>
</comment>
<evidence type="ECO:0000313" key="2">
    <source>
        <dbReference type="Proteomes" id="UP000253551"/>
    </source>
</evidence>
<gene>
    <name evidence="1" type="ORF">CU098_007180</name>
</gene>
<proteinExistence type="predicted"/>
<keyword evidence="2" id="KW-1185">Reference proteome</keyword>
<dbReference type="EMBL" id="PJQM01000333">
    <property type="protein sequence ID" value="RCI05657.1"/>
    <property type="molecule type" value="Genomic_DNA"/>
</dbReference>
<dbReference type="Proteomes" id="UP000253551">
    <property type="component" value="Unassembled WGS sequence"/>
</dbReference>
<reference evidence="1 2" key="1">
    <citation type="journal article" date="2018" name="G3 (Bethesda)">
        <title>Phylogenetic and Phylogenomic Definition of Rhizopus Species.</title>
        <authorList>
            <person name="Gryganskyi A.P."/>
            <person name="Golan J."/>
            <person name="Dolatabadi S."/>
            <person name="Mondo S."/>
            <person name="Robb S."/>
            <person name="Idnurm A."/>
            <person name="Muszewska A."/>
            <person name="Steczkiewicz K."/>
            <person name="Masonjones S."/>
            <person name="Liao H.L."/>
            <person name="Gajdeczka M.T."/>
            <person name="Anike F."/>
            <person name="Vuek A."/>
            <person name="Anishchenko I.M."/>
            <person name="Voigt K."/>
            <person name="de Hoog G.S."/>
            <person name="Smith M.E."/>
            <person name="Heitman J."/>
            <person name="Vilgalys R."/>
            <person name="Stajich J.E."/>
        </authorList>
    </citation>
    <scope>NUCLEOTIDE SEQUENCE [LARGE SCALE GENOMIC DNA]</scope>
    <source>
        <strain evidence="1 2">LSU 92-RS-03</strain>
    </source>
</reference>
<protein>
    <submittedName>
        <fullName evidence="1">Uncharacterized protein</fullName>
    </submittedName>
</protein>
<sequence>MYTLSDKLTSIRYHNRYNATLRGEQVASKLHLCNPQRMWSQTGILGESLGPIVSNRCLSALCLCLERPCLLLRLGQ</sequence>
<dbReference type="AlphaFoldDB" id="A0A367KU32"/>
<name>A0A367KU32_RHIST</name>
<accession>A0A367KU32</accession>